<evidence type="ECO:0000256" key="1">
    <source>
        <dbReference type="SAM" id="Coils"/>
    </source>
</evidence>
<proteinExistence type="predicted"/>
<accession>A0ABM9AA22</accession>
<comment type="caution">
    <text evidence="2">The sequence shown here is derived from an EMBL/GenBank/DDBJ whole genome shotgun (WGS) entry which is preliminary data.</text>
</comment>
<dbReference type="Proteomes" id="UP000838100">
    <property type="component" value="Unassembled WGS sequence"/>
</dbReference>
<protein>
    <submittedName>
        <fullName evidence="2">Uncharacterized protein</fullName>
    </submittedName>
</protein>
<keyword evidence="1" id="KW-0175">Coiled coil</keyword>
<feature type="coiled-coil region" evidence="1">
    <location>
        <begin position="20"/>
        <end position="52"/>
    </location>
</feature>
<evidence type="ECO:0000313" key="2">
    <source>
        <dbReference type="EMBL" id="CAH0990017.1"/>
    </source>
</evidence>
<sequence>MGHGAIVLFSTLTALLHREKKLLEQRLEIAQLQKKIAQLEDKNQRMRKAMRHCTTCDYRLEAKVIRRQQAEVLQR</sequence>
<organism evidence="2 3">
    <name type="scientific">Sinobacterium norvegicum</name>
    <dbReference type="NCBI Taxonomy" id="1641715"/>
    <lineage>
        <taxon>Bacteria</taxon>
        <taxon>Pseudomonadati</taxon>
        <taxon>Pseudomonadota</taxon>
        <taxon>Gammaproteobacteria</taxon>
        <taxon>Cellvibrionales</taxon>
        <taxon>Spongiibacteraceae</taxon>
        <taxon>Sinobacterium</taxon>
    </lineage>
</organism>
<gene>
    <name evidence="2" type="ORF">SIN8267_00100</name>
</gene>
<reference evidence="2" key="1">
    <citation type="submission" date="2021-12" db="EMBL/GenBank/DDBJ databases">
        <authorList>
            <person name="Rodrigo-Torres L."/>
            <person name="Arahal R. D."/>
            <person name="Lucena T."/>
        </authorList>
    </citation>
    <scope>NUCLEOTIDE SEQUENCE</scope>
    <source>
        <strain evidence="2">CECT 8267</strain>
    </source>
</reference>
<dbReference type="EMBL" id="CAKLPX010000001">
    <property type="protein sequence ID" value="CAH0990017.1"/>
    <property type="molecule type" value="Genomic_DNA"/>
</dbReference>
<name>A0ABM9AA22_9GAMM</name>
<evidence type="ECO:0000313" key="3">
    <source>
        <dbReference type="Proteomes" id="UP000838100"/>
    </source>
</evidence>
<keyword evidence="3" id="KW-1185">Reference proteome</keyword>